<comment type="caution">
    <text evidence="2">The sequence shown here is derived from an EMBL/GenBank/DDBJ whole genome shotgun (WGS) entry which is preliminary data.</text>
</comment>
<keyword evidence="1" id="KW-0175">Coiled coil</keyword>
<dbReference type="Proteomes" id="UP000620124">
    <property type="component" value="Unassembled WGS sequence"/>
</dbReference>
<evidence type="ECO:0000313" key="3">
    <source>
        <dbReference type="Proteomes" id="UP000620124"/>
    </source>
</evidence>
<proteinExistence type="predicted"/>
<protein>
    <recommendedName>
        <fullName evidence="4">F-box domain-containing protein</fullName>
    </recommendedName>
</protein>
<gene>
    <name evidence="2" type="ORF">MVEN_01563200</name>
</gene>
<dbReference type="AlphaFoldDB" id="A0A8H6XRW1"/>
<sequence length="532" mass="60360">MHTVRCSKCGALSVHPLPTKETFNLVVAPGTRHHTLLSTNEPPDDPDTIFIQSFVSKVDARLACLDDEIAKLQDQLKSMEEERASLLTYRARNSGILSPLPEDATRGTRRHILVDVAPNQRPINPWVLTHVSARWRAISVANPSLWSRLVIDYSEVHTKSLNDHPPVDPSSAYPLFLVETQIQRSQRLKIHFYGSPAMASRPQILVFQLLSLHSSRWEEFSLGLTLEIAPLVTALRGRLLSLKRLWVQWDDSAADSIQSIDCFQTAPCLVDVGVYNRYRHVPVLLPVHQLTRYEMTCPWKSHVRMLKAAPNLVEAHIDVTFDLSETWSDLEEAIDLLQLQRLYVSALPILNVLRGPALEELAVWLDPDEDHLTILRGFVDRSVCCLRRICLRNSPDAHTTLEMLKRFPCITELVIKMRDHDAADEVNALISTLSLTESAVVAPQLQCLFFGCERKSFFDYTAYLKMLKTRWEVGYCALRYAALIIDEGPSPDFVTLVGLHALRREGLNLLLTEDVSEAYDVLNSWEYGAVWN</sequence>
<dbReference type="OrthoDB" id="3365698at2759"/>
<accession>A0A8H6XRW1</accession>
<feature type="coiled-coil region" evidence="1">
    <location>
        <begin position="55"/>
        <end position="89"/>
    </location>
</feature>
<name>A0A8H6XRW1_9AGAR</name>
<evidence type="ECO:0000313" key="2">
    <source>
        <dbReference type="EMBL" id="KAF7345451.1"/>
    </source>
</evidence>
<evidence type="ECO:0000256" key="1">
    <source>
        <dbReference type="SAM" id="Coils"/>
    </source>
</evidence>
<reference evidence="2" key="1">
    <citation type="submission" date="2020-05" db="EMBL/GenBank/DDBJ databases">
        <title>Mycena genomes resolve the evolution of fungal bioluminescence.</title>
        <authorList>
            <person name="Tsai I.J."/>
        </authorList>
    </citation>
    <scope>NUCLEOTIDE SEQUENCE</scope>
    <source>
        <strain evidence="2">CCC161011</strain>
    </source>
</reference>
<organism evidence="2 3">
    <name type="scientific">Mycena venus</name>
    <dbReference type="NCBI Taxonomy" id="2733690"/>
    <lineage>
        <taxon>Eukaryota</taxon>
        <taxon>Fungi</taxon>
        <taxon>Dikarya</taxon>
        <taxon>Basidiomycota</taxon>
        <taxon>Agaricomycotina</taxon>
        <taxon>Agaricomycetes</taxon>
        <taxon>Agaricomycetidae</taxon>
        <taxon>Agaricales</taxon>
        <taxon>Marasmiineae</taxon>
        <taxon>Mycenaceae</taxon>
        <taxon>Mycena</taxon>
    </lineage>
</organism>
<keyword evidence="3" id="KW-1185">Reference proteome</keyword>
<dbReference type="EMBL" id="JACAZI010000013">
    <property type="protein sequence ID" value="KAF7345451.1"/>
    <property type="molecule type" value="Genomic_DNA"/>
</dbReference>
<evidence type="ECO:0008006" key="4">
    <source>
        <dbReference type="Google" id="ProtNLM"/>
    </source>
</evidence>